<evidence type="ECO:0000313" key="2">
    <source>
        <dbReference type="Proteomes" id="UP000326396"/>
    </source>
</evidence>
<reference evidence="1 2" key="1">
    <citation type="submission" date="2019-05" db="EMBL/GenBank/DDBJ databases">
        <title>Mikania micrantha, genome provides insights into the molecular mechanism of rapid growth.</title>
        <authorList>
            <person name="Liu B."/>
        </authorList>
    </citation>
    <scope>NUCLEOTIDE SEQUENCE [LARGE SCALE GENOMIC DNA]</scope>
    <source>
        <strain evidence="1">NLD-2019</strain>
        <tissue evidence="1">Leaf</tissue>
    </source>
</reference>
<keyword evidence="2" id="KW-1185">Reference proteome</keyword>
<comment type="caution">
    <text evidence="1">The sequence shown here is derived from an EMBL/GenBank/DDBJ whole genome shotgun (WGS) entry which is preliminary data.</text>
</comment>
<gene>
    <name evidence="1" type="ORF">E3N88_07024</name>
</gene>
<sequence length="95" mass="10851">MKLKVDEEHDAKKPSDQVAKKKWNIHEVSDDLDADKVLIDAKPVKKIIKRKKKNGNAVEKHDVGPIPIDQIANKKGKRRNGVWNDLFKILIVSFS</sequence>
<organism evidence="1 2">
    <name type="scientific">Mikania micrantha</name>
    <name type="common">bitter vine</name>
    <dbReference type="NCBI Taxonomy" id="192012"/>
    <lineage>
        <taxon>Eukaryota</taxon>
        <taxon>Viridiplantae</taxon>
        <taxon>Streptophyta</taxon>
        <taxon>Embryophyta</taxon>
        <taxon>Tracheophyta</taxon>
        <taxon>Spermatophyta</taxon>
        <taxon>Magnoliopsida</taxon>
        <taxon>eudicotyledons</taxon>
        <taxon>Gunneridae</taxon>
        <taxon>Pentapetalae</taxon>
        <taxon>asterids</taxon>
        <taxon>campanulids</taxon>
        <taxon>Asterales</taxon>
        <taxon>Asteraceae</taxon>
        <taxon>Asteroideae</taxon>
        <taxon>Heliantheae alliance</taxon>
        <taxon>Eupatorieae</taxon>
        <taxon>Mikania</taxon>
    </lineage>
</organism>
<name>A0A5N6PQE0_9ASTR</name>
<dbReference type="EMBL" id="SZYD01000003">
    <property type="protein sequence ID" value="KAD6796128.1"/>
    <property type="molecule type" value="Genomic_DNA"/>
</dbReference>
<dbReference type="AlphaFoldDB" id="A0A5N6PQE0"/>
<accession>A0A5N6PQE0</accession>
<protein>
    <submittedName>
        <fullName evidence="1">Uncharacterized protein</fullName>
    </submittedName>
</protein>
<evidence type="ECO:0000313" key="1">
    <source>
        <dbReference type="EMBL" id="KAD6796128.1"/>
    </source>
</evidence>
<proteinExistence type="predicted"/>
<dbReference type="Proteomes" id="UP000326396">
    <property type="component" value="Linkage Group LG11"/>
</dbReference>